<accession>A0ACB8AZJ7</accession>
<reference evidence="1" key="1">
    <citation type="journal article" date="2021" name="New Phytol.">
        <title>Evolutionary innovations through gain and loss of genes in the ectomycorrhizal Boletales.</title>
        <authorList>
            <person name="Wu G."/>
            <person name="Miyauchi S."/>
            <person name="Morin E."/>
            <person name="Kuo A."/>
            <person name="Drula E."/>
            <person name="Varga T."/>
            <person name="Kohler A."/>
            <person name="Feng B."/>
            <person name="Cao Y."/>
            <person name="Lipzen A."/>
            <person name="Daum C."/>
            <person name="Hundley H."/>
            <person name="Pangilinan J."/>
            <person name="Johnson J."/>
            <person name="Barry K."/>
            <person name="LaButti K."/>
            <person name="Ng V."/>
            <person name="Ahrendt S."/>
            <person name="Min B."/>
            <person name="Choi I.G."/>
            <person name="Park H."/>
            <person name="Plett J.M."/>
            <person name="Magnuson J."/>
            <person name="Spatafora J.W."/>
            <person name="Nagy L.G."/>
            <person name="Henrissat B."/>
            <person name="Grigoriev I.V."/>
            <person name="Yang Z.L."/>
            <person name="Xu J."/>
            <person name="Martin F.M."/>
        </authorList>
    </citation>
    <scope>NUCLEOTIDE SEQUENCE</scope>
    <source>
        <strain evidence="1">KUC20120723A-06</strain>
    </source>
</reference>
<protein>
    <submittedName>
        <fullName evidence="1">Uncharacterized protein</fullName>
    </submittedName>
</protein>
<dbReference type="EMBL" id="MU266707">
    <property type="protein sequence ID" value="KAH7918996.1"/>
    <property type="molecule type" value="Genomic_DNA"/>
</dbReference>
<evidence type="ECO:0000313" key="1">
    <source>
        <dbReference type="EMBL" id="KAH7918996.1"/>
    </source>
</evidence>
<organism evidence="1 2">
    <name type="scientific">Leucogyrophana mollusca</name>
    <dbReference type="NCBI Taxonomy" id="85980"/>
    <lineage>
        <taxon>Eukaryota</taxon>
        <taxon>Fungi</taxon>
        <taxon>Dikarya</taxon>
        <taxon>Basidiomycota</taxon>
        <taxon>Agaricomycotina</taxon>
        <taxon>Agaricomycetes</taxon>
        <taxon>Agaricomycetidae</taxon>
        <taxon>Boletales</taxon>
        <taxon>Boletales incertae sedis</taxon>
        <taxon>Leucogyrophana</taxon>
    </lineage>
</organism>
<gene>
    <name evidence="1" type="ORF">BV22DRAFT_1134172</name>
</gene>
<sequence length="202" mass="22321">MTDQRVFFQEAETTSNILENVSVLFASAKIKVSKAWGDTGIPLGGSVPASVMLIPPATSETLSWLLIKSPMLTYIATVDLMVVEPQVVPIAPTNGHYVELRVQSKSYLLHFPNRRQYAYFCRSYSSSRTSVRSEAITLNTLSTAWATFDVPFEFPPVTTNSERYRKGKSTTTSFMGNGYVSDTDKVTEGDTDTDGWLSPPKA</sequence>
<dbReference type="Proteomes" id="UP000790709">
    <property type="component" value="Unassembled WGS sequence"/>
</dbReference>
<proteinExistence type="predicted"/>
<name>A0ACB8AZJ7_9AGAM</name>
<comment type="caution">
    <text evidence="1">The sequence shown here is derived from an EMBL/GenBank/DDBJ whole genome shotgun (WGS) entry which is preliminary data.</text>
</comment>
<evidence type="ECO:0000313" key="2">
    <source>
        <dbReference type="Proteomes" id="UP000790709"/>
    </source>
</evidence>
<keyword evidence="2" id="KW-1185">Reference proteome</keyword>